<dbReference type="GO" id="GO:0016787">
    <property type="term" value="F:hydrolase activity"/>
    <property type="evidence" value="ECO:0007669"/>
    <property type="project" value="UniProtKB-KW"/>
</dbReference>
<evidence type="ECO:0000256" key="1">
    <source>
        <dbReference type="ARBA" id="ARBA00022806"/>
    </source>
</evidence>
<name>A0A081CC42_PSEA2</name>
<dbReference type="GO" id="GO:0005524">
    <property type="term" value="F:ATP binding"/>
    <property type="evidence" value="ECO:0007669"/>
    <property type="project" value="InterPro"/>
</dbReference>
<dbReference type="SMART" id="SM00490">
    <property type="entry name" value="HELICc"/>
    <property type="match status" value="1"/>
</dbReference>
<dbReference type="InterPro" id="IPR014001">
    <property type="entry name" value="Helicase_ATP-bd"/>
</dbReference>
<dbReference type="GO" id="GO:0061749">
    <property type="term" value="F:forked DNA-dependent helicase activity"/>
    <property type="evidence" value="ECO:0007669"/>
    <property type="project" value="TreeGrafter"/>
</dbReference>
<dbReference type="InterPro" id="IPR001650">
    <property type="entry name" value="Helicase_C-like"/>
</dbReference>
<dbReference type="CDD" id="cd18799">
    <property type="entry name" value="SF2_C_EcoAI-like"/>
    <property type="match status" value="1"/>
</dbReference>
<dbReference type="GO" id="GO:0070125">
    <property type="term" value="P:mitochondrial translational elongation"/>
    <property type="evidence" value="ECO:0007669"/>
    <property type="project" value="TreeGrafter"/>
</dbReference>
<dbReference type="EMBL" id="DF830071">
    <property type="protein sequence ID" value="GAK64238.1"/>
    <property type="molecule type" value="Genomic_DNA"/>
</dbReference>
<dbReference type="GO" id="GO:0032042">
    <property type="term" value="P:mitochondrial DNA metabolic process"/>
    <property type="evidence" value="ECO:0007669"/>
    <property type="project" value="TreeGrafter"/>
</dbReference>
<gene>
    <name evidence="5" type="ORF">PAN0_004d2448</name>
</gene>
<accession>A0A081CC42</accession>
<evidence type="ECO:0000313" key="5">
    <source>
        <dbReference type="EMBL" id="GAK64238.1"/>
    </source>
</evidence>
<dbReference type="PROSITE" id="PS51192">
    <property type="entry name" value="HELICASE_ATP_BIND_1"/>
    <property type="match status" value="1"/>
</dbReference>
<proteinExistence type="predicted"/>
<feature type="region of interest" description="Disordered" evidence="2">
    <location>
        <begin position="573"/>
        <end position="633"/>
    </location>
</feature>
<feature type="region of interest" description="Disordered" evidence="2">
    <location>
        <begin position="675"/>
        <end position="716"/>
    </location>
</feature>
<keyword evidence="1" id="KW-0547">Nucleotide-binding</keyword>
<dbReference type="AlphaFoldDB" id="A0A081CC42"/>
<dbReference type="Pfam" id="PF04851">
    <property type="entry name" value="ResIII"/>
    <property type="match status" value="1"/>
</dbReference>
<dbReference type="PANTHER" id="PTHR47396:SF1">
    <property type="entry name" value="ATP-DEPENDENT HELICASE IRC3-RELATED"/>
    <property type="match status" value="1"/>
</dbReference>
<dbReference type="Pfam" id="PF00271">
    <property type="entry name" value="Helicase_C"/>
    <property type="match status" value="1"/>
</dbReference>
<dbReference type="InterPro" id="IPR006935">
    <property type="entry name" value="Helicase/UvrB_N"/>
</dbReference>
<evidence type="ECO:0000313" key="6">
    <source>
        <dbReference type="Proteomes" id="UP000053758"/>
    </source>
</evidence>
<keyword evidence="1" id="KW-0067">ATP-binding</keyword>
<dbReference type="SUPFAM" id="SSF52540">
    <property type="entry name" value="P-loop containing nucleoside triphosphate hydrolases"/>
    <property type="match status" value="1"/>
</dbReference>
<dbReference type="HOGENOM" id="CLU_272735_0_0_1"/>
<dbReference type="CDD" id="cd18032">
    <property type="entry name" value="DEXHc_RE_I_III_res"/>
    <property type="match status" value="1"/>
</dbReference>
<dbReference type="Gene3D" id="3.40.50.300">
    <property type="entry name" value="P-loop containing nucleotide triphosphate hydrolases"/>
    <property type="match status" value="2"/>
</dbReference>
<sequence>MTAALARCMRGSAIRTACLLPQSPTLKLVASRAWAIPATSVVAATRSHRISQLRYASSAAAAPITDPPEEHVVNDDALATPAASSASSPKFSLRPYQEECIQECLAALESGVTRIGVSSPTGSGKTTIFTHLIDRLPPRPNGGDRVLIMVNSIELALQAANAVTSMFPDKTVEIEQGSKYKASGLADVTVATYQTLNRSQQRLDKFTPSCFKAVVVDEAHHAAAPSYLKVLSHFDSHIGLDAEARAATDSDAVPVFGFSATFSRHDGLALGKVFDRIVFHKDFLEMIGEKWLCPIRFTSIKADIDLASVKLSNFNADFAASSLAAVVNTPVVNRLVLKAWLDRAHNHRRSTLIFAVNIEHVQELTHTFRQAGIDARYLHGGTPMLERRQLLEDFRAGVYPVLVNCAILTEGADVPAIDCVLLARPTRSRNLFSQMIGRGLRLSPATGKRDCLVLDIVGNIEKGVVCTPTLFGLDAEDIIEDESPEGLLERAHEAEQFDSADVEGDADPFAVELADPTKITYIDYDDPHQLQQAMLARSSVVETMSPNAWVDCGGQTYILDVPRYGFVTVERKANSDHGDGSVPAEGAEWTSWFTPSNSDADEAAASMGRDPSSGAGGRRWPGARGGSPYRRPRHALDAPTLEAAVRGSDVYVQKNVLRNAPQLFAMLNRRAKWRATKATDSQRRLVEKRLGLSKPSQEAEGDKDGRRTRAMRSASELTKGQASVILTRLLHGAKAKWQQRVKRPSASVDSESVPIQQLGNELALAYQRRHHDAVLHSRPNTFRAATMAENQKHMLRLFSTLRNAHTDEEQRELLQEISALRRSGYRFGPEVDPGLYVPFGWHWDRSKYGPYPADRLAKSAYGKDRGALREEIENAREALDHQTLHEAVEQKLEPVFTDDPLVLRAALELHSERLAQGLVGQAERVLAPVVKIRLRLHVVQHCIFLAPQAEILLVQSFLLTTSDSQLPRSLEPSGFAAMWHPSVAHVALVMLLLQGILASGPEVDKATIGRKMLKDYRTHREALAARMRSTSFSPQTSAEKETLMKQYFSTLSNAPPEEQPKLLQKVNDLRHAGYRFGPSVDPGLHVPFGTPWEHTKFGPYPAKRLAEGAYGKSKAAVEIEVENAREALDHQTLREAMHGRMEPVFTEDLELLRSAIDFHTQRLLQNVEEPVERILDSVQRLEA</sequence>
<keyword evidence="1" id="KW-0347">Helicase</keyword>
<organism evidence="5">
    <name type="scientific">Pseudozyma antarctica</name>
    <name type="common">Yeast</name>
    <name type="synonym">Candida antarctica</name>
    <dbReference type="NCBI Taxonomy" id="84753"/>
    <lineage>
        <taxon>Eukaryota</taxon>
        <taxon>Fungi</taxon>
        <taxon>Dikarya</taxon>
        <taxon>Basidiomycota</taxon>
        <taxon>Ustilaginomycotina</taxon>
        <taxon>Ustilaginomycetes</taxon>
        <taxon>Ustilaginales</taxon>
        <taxon>Ustilaginaceae</taxon>
        <taxon>Moesziomyces</taxon>
    </lineage>
</organism>
<reference evidence="5" key="1">
    <citation type="submission" date="2014-07" db="EMBL/GenBank/DDBJ databases">
        <title>Draft genome sequence of the yeast Pseudozyma antarctica JCM 10317 known as a producer of lipase B which used in a wide range of industrial applications.</title>
        <authorList>
            <person name="Morita T."/>
            <person name="Saika A."/>
            <person name="Koike H."/>
        </authorList>
    </citation>
    <scope>NUCLEOTIDE SEQUENCE</scope>
    <source>
        <strain evidence="5">JCM 10317</strain>
    </source>
</reference>
<dbReference type="PROSITE" id="PS51194">
    <property type="entry name" value="HELICASE_CTER"/>
    <property type="match status" value="1"/>
</dbReference>
<evidence type="ECO:0000259" key="3">
    <source>
        <dbReference type="PROSITE" id="PS51192"/>
    </source>
</evidence>
<dbReference type="SMART" id="SM00487">
    <property type="entry name" value="DEXDc"/>
    <property type="match status" value="1"/>
</dbReference>
<evidence type="ECO:0000259" key="4">
    <source>
        <dbReference type="PROSITE" id="PS51194"/>
    </source>
</evidence>
<dbReference type="InterPro" id="IPR050742">
    <property type="entry name" value="Helicase_Restrict-Modif_Enz"/>
</dbReference>
<keyword evidence="6" id="KW-1185">Reference proteome</keyword>
<protein>
    <submittedName>
        <fullName evidence="5">p-loop containing nucleoside triphosphate hydrolase protein</fullName>
    </submittedName>
</protein>
<dbReference type="RefSeq" id="XP_014657878.1">
    <property type="nucleotide sequence ID" value="XM_014802392.1"/>
</dbReference>
<feature type="domain" description="Helicase ATP-binding" evidence="3">
    <location>
        <begin position="106"/>
        <end position="280"/>
    </location>
</feature>
<evidence type="ECO:0000256" key="2">
    <source>
        <dbReference type="SAM" id="MobiDB-lite"/>
    </source>
</evidence>
<feature type="domain" description="Helicase C-terminal" evidence="4">
    <location>
        <begin position="336"/>
        <end position="486"/>
    </location>
</feature>
<dbReference type="GeneID" id="26303297"/>
<dbReference type="InterPro" id="IPR027417">
    <property type="entry name" value="P-loop_NTPase"/>
</dbReference>
<dbReference type="GO" id="GO:0005759">
    <property type="term" value="C:mitochondrial matrix"/>
    <property type="evidence" value="ECO:0007669"/>
    <property type="project" value="TreeGrafter"/>
</dbReference>
<dbReference type="GO" id="GO:0000403">
    <property type="term" value="F:Y-form DNA binding"/>
    <property type="evidence" value="ECO:0007669"/>
    <property type="project" value="TreeGrafter"/>
</dbReference>
<dbReference type="Proteomes" id="UP000053758">
    <property type="component" value="Unassembled WGS sequence"/>
</dbReference>
<dbReference type="PANTHER" id="PTHR47396">
    <property type="entry name" value="TYPE I RESTRICTION ENZYME ECOKI R PROTEIN"/>
    <property type="match status" value="1"/>
</dbReference>
<dbReference type="GO" id="GO:0036121">
    <property type="term" value="F:double-stranded DNA helicase activity"/>
    <property type="evidence" value="ECO:0007669"/>
    <property type="project" value="TreeGrafter"/>
</dbReference>
<feature type="compositionally biased region" description="Gly residues" evidence="2">
    <location>
        <begin position="614"/>
        <end position="625"/>
    </location>
</feature>
<feature type="compositionally biased region" description="Basic and acidic residues" evidence="2">
    <location>
        <begin position="680"/>
        <end position="690"/>
    </location>
</feature>
<keyword evidence="5" id="KW-0378">Hydrolase</keyword>